<sequence length="75" mass="8326">MNGTLSCDLSLFSFLFIHSSLSLTFLFHPFHTSLNTQSQIHSFIFHLLHTSSPFSLVSPFSVSISATKAIAETNH</sequence>
<dbReference type="AlphaFoldDB" id="A0AAN9EFL6"/>
<accession>A0AAN9EFL6</accession>
<gene>
    <name evidence="1" type="ORF">RIF29_35415</name>
</gene>
<keyword evidence="2" id="KW-1185">Reference proteome</keyword>
<dbReference type="EMBL" id="JAYWIO010000007">
    <property type="protein sequence ID" value="KAK7251848.1"/>
    <property type="molecule type" value="Genomic_DNA"/>
</dbReference>
<name>A0AAN9EFL6_CROPI</name>
<dbReference type="Proteomes" id="UP001372338">
    <property type="component" value="Unassembled WGS sequence"/>
</dbReference>
<proteinExistence type="predicted"/>
<evidence type="ECO:0000313" key="1">
    <source>
        <dbReference type="EMBL" id="KAK7251848.1"/>
    </source>
</evidence>
<organism evidence="1 2">
    <name type="scientific">Crotalaria pallida</name>
    <name type="common">Smooth rattlebox</name>
    <name type="synonym">Crotalaria striata</name>
    <dbReference type="NCBI Taxonomy" id="3830"/>
    <lineage>
        <taxon>Eukaryota</taxon>
        <taxon>Viridiplantae</taxon>
        <taxon>Streptophyta</taxon>
        <taxon>Embryophyta</taxon>
        <taxon>Tracheophyta</taxon>
        <taxon>Spermatophyta</taxon>
        <taxon>Magnoliopsida</taxon>
        <taxon>eudicotyledons</taxon>
        <taxon>Gunneridae</taxon>
        <taxon>Pentapetalae</taxon>
        <taxon>rosids</taxon>
        <taxon>fabids</taxon>
        <taxon>Fabales</taxon>
        <taxon>Fabaceae</taxon>
        <taxon>Papilionoideae</taxon>
        <taxon>50 kb inversion clade</taxon>
        <taxon>genistoids sensu lato</taxon>
        <taxon>core genistoids</taxon>
        <taxon>Crotalarieae</taxon>
        <taxon>Crotalaria</taxon>
    </lineage>
</organism>
<evidence type="ECO:0000313" key="2">
    <source>
        <dbReference type="Proteomes" id="UP001372338"/>
    </source>
</evidence>
<reference evidence="1 2" key="1">
    <citation type="submission" date="2024-01" db="EMBL/GenBank/DDBJ databases">
        <title>The genomes of 5 underutilized Papilionoideae crops provide insights into root nodulation and disease resistanc.</title>
        <authorList>
            <person name="Yuan L."/>
        </authorList>
    </citation>
    <scope>NUCLEOTIDE SEQUENCE [LARGE SCALE GENOMIC DNA]</scope>
    <source>
        <strain evidence="1">ZHUSHIDOU_FW_LH</strain>
        <tissue evidence="1">Leaf</tissue>
    </source>
</reference>
<protein>
    <submittedName>
        <fullName evidence="1">Uncharacterized protein</fullName>
    </submittedName>
</protein>
<comment type="caution">
    <text evidence="1">The sequence shown here is derived from an EMBL/GenBank/DDBJ whole genome shotgun (WGS) entry which is preliminary data.</text>
</comment>